<dbReference type="STRING" id="8840.ENSAPLP00000024304"/>
<dbReference type="Proteomes" id="UP000016666">
    <property type="component" value="Chromosome 16"/>
</dbReference>
<dbReference type="GeneTree" id="ENSGT00940000155182"/>
<dbReference type="GO" id="GO:1902388">
    <property type="term" value="F:ceramide 1-phosphate transfer activity"/>
    <property type="evidence" value="ECO:0007669"/>
    <property type="project" value="TreeGrafter"/>
</dbReference>
<sequence length="320" mass="34351">MSDVGGAYGEVGGASRGGEWGLPCGGRGSGGGGRGFGGGGRGFPGSGRGFVCRPGRAMALLLEHEFRPLPPDGRVETLPFLEAVAHLPPFFDCLGTPIVYSPVKADLAGNIKKIRAVYDSDPAKFQTLQDILQVEKELHGSAWPKTGATLALMWLKRGLKFMLVLLQSISDGERDEEHPNLIRVNALKAYEVSLKKYHGWMLQKLFMVSGTTAALPGAQIPAAHPEQLGALGEIRRRLRMCSPLIYFRDYFQGAPTGAGGRLLLGESSRAHPSEGLTWAGGLGGLIRVVSPRPGQDSVCPHPFPPSRRARSTRCRTSRIC</sequence>
<keyword evidence="3" id="KW-0813">Transport</keyword>
<evidence type="ECO:0000256" key="5">
    <source>
        <dbReference type="ARBA" id="ARBA00022737"/>
    </source>
</evidence>
<reference evidence="9 10" key="1">
    <citation type="submission" date="2017-10" db="EMBL/GenBank/DDBJ databases">
        <title>A new Pekin duck reference genome.</title>
        <authorList>
            <person name="Hou Z.-C."/>
            <person name="Zhou Z.-K."/>
            <person name="Zhu F."/>
            <person name="Hou S.-S."/>
        </authorList>
    </citation>
    <scope>NUCLEOTIDE SEQUENCE [LARGE SCALE GENOMIC DNA]</scope>
</reference>
<comment type="similarity">
    <text evidence="2">Belongs to the GLTP family.</text>
</comment>
<reference evidence="9" key="2">
    <citation type="submission" date="2025-08" db="UniProtKB">
        <authorList>
            <consortium name="Ensembl"/>
        </authorList>
    </citation>
    <scope>IDENTIFICATION</scope>
</reference>
<protein>
    <submittedName>
        <fullName evidence="9">Glycolipid transfer protein</fullName>
    </submittedName>
</protein>
<proteinExistence type="inferred from homology"/>
<feature type="domain" description="Glycolipid transfer protein" evidence="8">
    <location>
        <begin position="75"/>
        <end position="209"/>
    </location>
</feature>
<dbReference type="PANTHER" id="PTHR10219">
    <property type="entry name" value="GLYCOLIPID TRANSFER PROTEIN-RELATED"/>
    <property type="match status" value="1"/>
</dbReference>
<name>A0A493TEN8_ANAPP</name>
<accession>A0A493TEN8</accession>
<evidence type="ECO:0000256" key="1">
    <source>
        <dbReference type="ARBA" id="ARBA00004496"/>
    </source>
</evidence>
<dbReference type="Ensembl" id="ENSAPLT00000044639.1">
    <property type="protein sequence ID" value="ENSAPLP00000024304.1"/>
    <property type="gene ID" value="ENSAPLG00000027969.1"/>
</dbReference>
<comment type="function">
    <text evidence="7">Accelerates the intermembrane transfer of various glycolipids. Catalyzes the transfer of various glycosphingolipids between membranes but does not catalyze the transfer of phospholipids. May be involved in the intracellular translocation of glucosylceramides.</text>
</comment>
<evidence type="ECO:0000313" key="9">
    <source>
        <dbReference type="Ensembl" id="ENSAPLP00000024304.1"/>
    </source>
</evidence>
<dbReference type="Pfam" id="PF08718">
    <property type="entry name" value="GLTP"/>
    <property type="match status" value="1"/>
</dbReference>
<evidence type="ECO:0000256" key="7">
    <source>
        <dbReference type="ARBA" id="ARBA00037246"/>
    </source>
</evidence>
<comment type="subcellular location">
    <subcellularLocation>
        <location evidence="1">Cytoplasm</location>
    </subcellularLocation>
</comment>
<reference evidence="9" key="3">
    <citation type="submission" date="2025-09" db="UniProtKB">
        <authorList>
            <consortium name="Ensembl"/>
        </authorList>
    </citation>
    <scope>IDENTIFICATION</scope>
</reference>
<evidence type="ECO:0000259" key="8">
    <source>
        <dbReference type="Pfam" id="PF08718"/>
    </source>
</evidence>
<gene>
    <name evidence="9" type="primary">GLTP</name>
</gene>
<dbReference type="Gene3D" id="1.10.3520.10">
    <property type="entry name" value="Glycolipid transfer protein"/>
    <property type="match status" value="1"/>
</dbReference>
<dbReference type="GO" id="GO:0005829">
    <property type="term" value="C:cytosol"/>
    <property type="evidence" value="ECO:0007669"/>
    <property type="project" value="TreeGrafter"/>
</dbReference>
<evidence type="ECO:0000256" key="4">
    <source>
        <dbReference type="ARBA" id="ARBA00022490"/>
    </source>
</evidence>
<keyword evidence="5" id="KW-0677">Repeat</keyword>
<evidence type="ECO:0000256" key="6">
    <source>
        <dbReference type="ARBA" id="ARBA00023055"/>
    </source>
</evidence>
<keyword evidence="6" id="KW-0445">Lipid transport</keyword>
<dbReference type="PANTHER" id="PTHR10219:SF97">
    <property type="entry name" value="GLYCOLIPID TRANSFER PROTEIN"/>
    <property type="match status" value="1"/>
</dbReference>
<keyword evidence="10" id="KW-1185">Reference proteome</keyword>
<dbReference type="GO" id="GO:0016020">
    <property type="term" value="C:membrane"/>
    <property type="evidence" value="ECO:0007669"/>
    <property type="project" value="TreeGrafter"/>
</dbReference>
<dbReference type="GO" id="GO:1902387">
    <property type="term" value="F:ceramide 1-phosphate binding"/>
    <property type="evidence" value="ECO:0007669"/>
    <property type="project" value="TreeGrafter"/>
</dbReference>
<evidence type="ECO:0000313" key="10">
    <source>
        <dbReference type="Proteomes" id="UP000016666"/>
    </source>
</evidence>
<dbReference type="AlphaFoldDB" id="A0A493TEN8"/>
<evidence type="ECO:0000256" key="2">
    <source>
        <dbReference type="ARBA" id="ARBA00007148"/>
    </source>
</evidence>
<dbReference type="InterPro" id="IPR014830">
    <property type="entry name" value="Glycolipid_transfer_prot_dom"/>
</dbReference>
<dbReference type="InterPro" id="IPR036497">
    <property type="entry name" value="GLTP_sf"/>
</dbReference>
<organism evidence="9 10">
    <name type="scientific">Anas platyrhynchos platyrhynchos</name>
    <name type="common">Northern mallard</name>
    <dbReference type="NCBI Taxonomy" id="8840"/>
    <lineage>
        <taxon>Eukaryota</taxon>
        <taxon>Metazoa</taxon>
        <taxon>Chordata</taxon>
        <taxon>Craniata</taxon>
        <taxon>Vertebrata</taxon>
        <taxon>Euteleostomi</taxon>
        <taxon>Archelosauria</taxon>
        <taxon>Archosauria</taxon>
        <taxon>Dinosauria</taxon>
        <taxon>Saurischia</taxon>
        <taxon>Theropoda</taxon>
        <taxon>Coelurosauria</taxon>
        <taxon>Aves</taxon>
        <taxon>Neognathae</taxon>
        <taxon>Galloanserae</taxon>
        <taxon>Anseriformes</taxon>
        <taxon>Anatidae</taxon>
        <taxon>Anatinae</taxon>
        <taxon>Anas</taxon>
    </lineage>
</organism>
<keyword evidence="4" id="KW-0963">Cytoplasm</keyword>
<dbReference type="SUPFAM" id="SSF110004">
    <property type="entry name" value="Glycolipid transfer protein, GLTP"/>
    <property type="match status" value="1"/>
</dbReference>
<evidence type="ECO:0000256" key="3">
    <source>
        <dbReference type="ARBA" id="ARBA00022448"/>
    </source>
</evidence>